<dbReference type="EMBL" id="FNPB01000001">
    <property type="protein sequence ID" value="SDX67215.1"/>
    <property type="molecule type" value="Genomic_DNA"/>
</dbReference>
<evidence type="ECO:0000313" key="3">
    <source>
        <dbReference type="EMBL" id="SDX67215.1"/>
    </source>
</evidence>
<dbReference type="Proteomes" id="UP000199170">
    <property type="component" value="Unassembled WGS sequence"/>
</dbReference>
<keyword evidence="2" id="KW-0812">Transmembrane</keyword>
<sequence length="132" mass="13867">MQQQYSSRWVVGGLVALGALVLFAPLLLGAGGGTMAWGGMTSGTGGMVGPMHSIPMMDGTMSRTGTGGWWLLLAALWRVLVLGVIVGGGYLLYRALSTDGVAAGATDPAQELRDAYARGDRSDEEYERLEDE</sequence>
<evidence type="ECO:0000313" key="4">
    <source>
        <dbReference type="Proteomes" id="UP000199170"/>
    </source>
</evidence>
<dbReference type="RefSeq" id="WP_245705710.1">
    <property type="nucleotide sequence ID" value="NZ_FNPB01000001.1"/>
</dbReference>
<name>A0A1H3DLD0_9EURY</name>
<evidence type="ECO:0000256" key="1">
    <source>
        <dbReference type="SAM" id="MobiDB-lite"/>
    </source>
</evidence>
<reference evidence="4" key="1">
    <citation type="submission" date="2016-10" db="EMBL/GenBank/DDBJ databases">
        <authorList>
            <person name="Varghese N."/>
            <person name="Submissions S."/>
        </authorList>
    </citation>
    <scope>NUCLEOTIDE SEQUENCE [LARGE SCALE GENOMIC DNA]</scope>
    <source>
        <strain evidence="4">CGMCC 1.10118</strain>
    </source>
</reference>
<feature type="region of interest" description="Disordered" evidence="1">
    <location>
        <begin position="113"/>
        <end position="132"/>
    </location>
</feature>
<accession>A0A1H3DLD0</accession>
<dbReference type="AlphaFoldDB" id="A0A1H3DLD0"/>
<gene>
    <name evidence="3" type="ORF">SAMN04487946_101645</name>
</gene>
<keyword evidence="2" id="KW-0472">Membrane</keyword>
<protein>
    <submittedName>
        <fullName evidence="3">Uncharacterized membrane protein</fullName>
    </submittedName>
</protein>
<evidence type="ECO:0000256" key="2">
    <source>
        <dbReference type="SAM" id="Phobius"/>
    </source>
</evidence>
<feature type="transmembrane region" description="Helical" evidence="2">
    <location>
        <begin position="70"/>
        <end position="93"/>
    </location>
</feature>
<keyword evidence="4" id="KW-1185">Reference proteome</keyword>
<organism evidence="3 4">
    <name type="scientific">Halobellus clavatus</name>
    <dbReference type="NCBI Taxonomy" id="660517"/>
    <lineage>
        <taxon>Archaea</taxon>
        <taxon>Methanobacteriati</taxon>
        <taxon>Methanobacteriota</taxon>
        <taxon>Stenosarchaea group</taxon>
        <taxon>Halobacteria</taxon>
        <taxon>Halobacteriales</taxon>
        <taxon>Haloferacaceae</taxon>
        <taxon>Halobellus</taxon>
    </lineage>
</organism>
<keyword evidence="2" id="KW-1133">Transmembrane helix</keyword>
<feature type="compositionally biased region" description="Acidic residues" evidence="1">
    <location>
        <begin position="122"/>
        <end position="132"/>
    </location>
</feature>
<proteinExistence type="predicted"/>